<evidence type="ECO:0000313" key="1">
    <source>
        <dbReference type="EMBL" id="CAH2216172.1"/>
    </source>
</evidence>
<protein>
    <submittedName>
        <fullName evidence="1">Jg27322 protein</fullName>
    </submittedName>
</protein>
<dbReference type="OrthoDB" id="7353360at2759"/>
<accession>A0A8S4QTL3</accession>
<dbReference type="AlphaFoldDB" id="A0A8S4QTL3"/>
<organism evidence="1 2">
    <name type="scientific">Pararge aegeria aegeria</name>
    <dbReference type="NCBI Taxonomy" id="348720"/>
    <lineage>
        <taxon>Eukaryota</taxon>
        <taxon>Metazoa</taxon>
        <taxon>Ecdysozoa</taxon>
        <taxon>Arthropoda</taxon>
        <taxon>Hexapoda</taxon>
        <taxon>Insecta</taxon>
        <taxon>Pterygota</taxon>
        <taxon>Neoptera</taxon>
        <taxon>Endopterygota</taxon>
        <taxon>Lepidoptera</taxon>
        <taxon>Glossata</taxon>
        <taxon>Ditrysia</taxon>
        <taxon>Papilionoidea</taxon>
        <taxon>Nymphalidae</taxon>
        <taxon>Satyrinae</taxon>
        <taxon>Satyrini</taxon>
        <taxon>Parargina</taxon>
        <taxon>Pararge</taxon>
    </lineage>
</organism>
<reference evidence="1" key="1">
    <citation type="submission" date="2022-03" db="EMBL/GenBank/DDBJ databases">
        <authorList>
            <person name="Lindestad O."/>
        </authorList>
    </citation>
    <scope>NUCLEOTIDE SEQUENCE</scope>
</reference>
<dbReference type="EMBL" id="CAKXAJ010014302">
    <property type="protein sequence ID" value="CAH2216172.1"/>
    <property type="molecule type" value="Genomic_DNA"/>
</dbReference>
<dbReference type="Proteomes" id="UP000838756">
    <property type="component" value="Unassembled WGS sequence"/>
</dbReference>
<name>A0A8S4QTL3_9NEOP</name>
<sequence length="81" mass="9291">MMSNPGMELQVEETPLALRRLWNLTRARLAGTSTALDVEPELVETLPSAQKIFNFNSTKTLNINEIPRFGKYPDTRTDRHF</sequence>
<evidence type="ECO:0000313" key="2">
    <source>
        <dbReference type="Proteomes" id="UP000838756"/>
    </source>
</evidence>
<gene>
    <name evidence="1" type="primary">jg27322</name>
    <name evidence="1" type="ORF">PAEG_LOCUS4230</name>
</gene>
<keyword evidence="2" id="KW-1185">Reference proteome</keyword>
<comment type="caution">
    <text evidence="1">The sequence shown here is derived from an EMBL/GenBank/DDBJ whole genome shotgun (WGS) entry which is preliminary data.</text>
</comment>
<proteinExistence type="predicted"/>